<accession>A0A482ITE8</accession>
<evidence type="ECO:0000313" key="1">
    <source>
        <dbReference type="EMBL" id="QBP10449.1"/>
    </source>
</evidence>
<name>A0A482ITE8_9BURK</name>
<protein>
    <submittedName>
        <fullName evidence="1">Uncharacterized protein</fullName>
    </submittedName>
</protein>
<sequence length="108" mass="12456">MSVIERLLAKQEEGFISLRQLLEEMAIEGGTTPQTAAKWLKFLFDEYDRTGEGSAPAWYQRQTVGWTQTDPDPWKDARKALARIVTTGNLEYADPKWNWEDMSDDVPF</sequence>
<reference evidence="1 2" key="1">
    <citation type="submission" date="2019-03" db="EMBL/GenBank/DDBJ databases">
        <title>Comparative insights into the high quality Complete genome sequence of highly metal resistant Cupriavidus metallidurans strain BS1 isolated from a gold-copper mine.</title>
        <authorList>
            <person name="Mazhar H.S."/>
            <person name="Rensing C."/>
        </authorList>
    </citation>
    <scope>NUCLEOTIDE SEQUENCE [LARGE SCALE GENOMIC DNA]</scope>
    <source>
        <strain evidence="1 2">BS1</strain>
    </source>
</reference>
<evidence type="ECO:0000313" key="2">
    <source>
        <dbReference type="Proteomes" id="UP000253772"/>
    </source>
</evidence>
<gene>
    <name evidence="1" type="ORF">DDF84_012155</name>
</gene>
<dbReference type="AlphaFoldDB" id="A0A482ITE8"/>
<proteinExistence type="predicted"/>
<dbReference type="Proteomes" id="UP000253772">
    <property type="component" value="Chromosome c1"/>
</dbReference>
<dbReference type="EMBL" id="CP037900">
    <property type="protein sequence ID" value="QBP10449.1"/>
    <property type="molecule type" value="Genomic_DNA"/>
</dbReference>
<dbReference type="RefSeq" id="WP_111733561.1">
    <property type="nucleotide sequence ID" value="NZ_CP037900.1"/>
</dbReference>
<organism evidence="1 2">
    <name type="scientific">Cupriavidus metallidurans</name>
    <dbReference type="NCBI Taxonomy" id="119219"/>
    <lineage>
        <taxon>Bacteria</taxon>
        <taxon>Pseudomonadati</taxon>
        <taxon>Pseudomonadota</taxon>
        <taxon>Betaproteobacteria</taxon>
        <taxon>Burkholderiales</taxon>
        <taxon>Burkholderiaceae</taxon>
        <taxon>Cupriavidus</taxon>
    </lineage>
</organism>